<name>A0A0R2PC56_9ACTN</name>
<gene>
    <name evidence="2" type="ORF">ABR54_04600</name>
</gene>
<reference evidence="2 3" key="1">
    <citation type="submission" date="2015-10" db="EMBL/GenBank/DDBJ databases">
        <title>Metagenome-Assembled Genomes uncover a global brackish microbiome.</title>
        <authorList>
            <person name="Hugerth L.W."/>
            <person name="Larsson J."/>
            <person name="Alneberg J."/>
            <person name="Lindh M.V."/>
            <person name="Legrand C."/>
            <person name="Pinhassi J."/>
            <person name="Andersson A.F."/>
        </authorList>
    </citation>
    <scope>NUCLEOTIDE SEQUENCE [LARGE SCALE GENOMIC DNA]</scope>
    <source>
        <strain evidence="2">BACL15 MAG-120619-bin91</strain>
    </source>
</reference>
<comment type="caution">
    <text evidence="2">The sequence shown here is derived from an EMBL/GenBank/DDBJ whole genome shotgun (WGS) entry which is preliminary data.</text>
</comment>
<protein>
    <submittedName>
        <fullName evidence="2">Uncharacterized protein</fullName>
    </submittedName>
</protein>
<proteinExistence type="predicted"/>
<organism evidence="2 3">
    <name type="scientific">Actinobacteria bacterium BACL15 MAG-120619-bin91</name>
    <dbReference type="NCBI Taxonomy" id="1655562"/>
    <lineage>
        <taxon>Bacteria</taxon>
        <taxon>Bacillati</taxon>
        <taxon>Actinomycetota</taxon>
        <taxon>Actinomycetes</taxon>
        <taxon>Actinomycetes incertae sedis</taxon>
        <taxon>ac1 cluster</taxon>
    </lineage>
</organism>
<accession>A0A0R2PC56</accession>
<evidence type="ECO:0000256" key="1">
    <source>
        <dbReference type="SAM" id="Phobius"/>
    </source>
</evidence>
<keyword evidence="1" id="KW-0472">Membrane</keyword>
<dbReference type="Proteomes" id="UP000053274">
    <property type="component" value="Unassembled WGS sequence"/>
</dbReference>
<dbReference type="AlphaFoldDB" id="A0A0R2PC56"/>
<keyword evidence="1" id="KW-0812">Transmembrane</keyword>
<feature type="transmembrane region" description="Helical" evidence="1">
    <location>
        <begin position="75"/>
        <end position="92"/>
    </location>
</feature>
<feature type="transmembrane region" description="Helical" evidence="1">
    <location>
        <begin position="51"/>
        <end position="69"/>
    </location>
</feature>
<feature type="transmembrane region" description="Helical" evidence="1">
    <location>
        <begin position="6"/>
        <end position="30"/>
    </location>
</feature>
<evidence type="ECO:0000313" key="2">
    <source>
        <dbReference type="EMBL" id="KRO35543.1"/>
    </source>
</evidence>
<evidence type="ECO:0000313" key="3">
    <source>
        <dbReference type="Proteomes" id="UP000053274"/>
    </source>
</evidence>
<sequence length="131" mass="14207">MESLAIVVATLFLIALLAGPLSILLSSRFIHSRLSGKSSIGIMILNVLRKIIHLLFVAFGTLVGVQFLFISGLPLIPRAVGLFSVITCYIGLRREYFPEFFAARELLAKLGISRKSGRSSGNDGHGPEGQH</sequence>
<dbReference type="EMBL" id="LIAM01000087">
    <property type="protein sequence ID" value="KRO35543.1"/>
    <property type="molecule type" value="Genomic_DNA"/>
</dbReference>
<keyword evidence="1" id="KW-1133">Transmembrane helix</keyword>